<dbReference type="InterPro" id="IPR002172">
    <property type="entry name" value="LDrepeatLR_classA_rpt"/>
</dbReference>
<feature type="disulfide bond" evidence="8">
    <location>
        <begin position="56"/>
        <end position="68"/>
    </location>
</feature>
<protein>
    <recommendedName>
        <fullName evidence="9">Fibronectin type-III domain-containing protein</fullName>
    </recommendedName>
</protein>
<dbReference type="EMBL" id="KV937534">
    <property type="protein sequence ID" value="PIO29001.1"/>
    <property type="molecule type" value="Genomic_DNA"/>
</dbReference>
<dbReference type="InterPro" id="IPR013783">
    <property type="entry name" value="Ig-like_fold"/>
</dbReference>
<dbReference type="CDD" id="cd00063">
    <property type="entry name" value="FN3"/>
    <property type="match status" value="1"/>
</dbReference>
<keyword evidence="4" id="KW-0677">Repeat</keyword>
<dbReference type="SUPFAM" id="SSF49265">
    <property type="entry name" value="Fibronectin type III"/>
    <property type="match status" value="1"/>
</dbReference>
<dbReference type="AlphaFoldDB" id="A0A2G9RP23"/>
<evidence type="ECO:0000313" key="11">
    <source>
        <dbReference type="Proteomes" id="UP000228934"/>
    </source>
</evidence>
<dbReference type="CDD" id="cd00112">
    <property type="entry name" value="LDLa"/>
    <property type="match status" value="2"/>
</dbReference>
<organism evidence="10 11">
    <name type="scientific">Aquarana catesbeiana</name>
    <name type="common">American bullfrog</name>
    <name type="synonym">Rana catesbeiana</name>
    <dbReference type="NCBI Taxonomy" id="8400"/>
    <lineage>
        <taxon>Eukaryota</taxon>
        <taxon>Metazoa</taxon>
        <taxon>Chordata</taxon>
        <taxon>Craniata</taxon>
        <taxon>Vertebrata</taxon>
        <taxon>Euteleostomi</taxon>
        <taxon>Amphibia</taxon>
        <taxon>Batrachia</taxon>
        <taxon>Anura</taxon>
        <taxon>Neobatrachia</taxon>
        <taxon>Ranoidea</taxon>
        <taxon>Ranidae</taxon>
        <taxon>Aquarana</taxon>
    </lineage>
</organism>
<dbReference type="InterPro" id="IPR036055">
    <property type="entry name" value="LDL_receptor-like_sf"/>
</dbReference>
<dbReference type="PROSITE" id="PS01209">
    <property type="entry name" value="LDLRA_1"/>
    <property type="match status" value="2"/>
</dbReference>
<reference evidence="11" key="1">
    <citation type="journal article" date="2017" name="Nat. Commun.">
        <title>The North American bullfrog draft genome provides insight into hormonal regulation of long noncoding RNA.</title>
        <authorList>
            <person name="Hammond S.A."/>
            <person name="Warren R.L."/>
            <person name="Vandervalk B.P."/>
            <person name="Kucuk E."/>
            <person name="Khan H."/>
            <person name="Gibb E.A."/>
            <person name="Pandoh P."/>
            <person name="Kirk H."/>
            <person name="Zhao Y."/>
            <person name="Jones M."/>
            <person name="Mungall A.J."/>
            <person name="Coope R."/>
            <person name="Pleasance S."/>
            <person name="Moore R.A."/>
            <person name="Holt R.A."/>
            <person name="Round J.M."/>
            <person name="Ohora S."/>
            <person name="Walle B.V."/>
            <person name="Veldhoen N."/>
            <person name="Helbing C.C."/>
            <person name="Birol I."/>
        </authorList>
    </citation>
    <scope>NUCLEOTIDE SEQUENCE [LARGE SCALE GENOMIC DNA]</scope>
</reference>
<dbReference type="GO" id="GO:0016192">
    <property type="term" value="P:vesicle-mediated transport"/>
    <property type="evidence" value="ECO:0007669"/>
    <property type="project" value="UniProtKB-ARBA"/>
</dbReference>
<evidence type="ECO:0000256" key="8">
    <source>
        <dbReference type="PROSITE-ProRule" id="PRU00124"/>
    </source>
</evidence>
<dbReference type="Proteomes" id="UP000228934">
    <property type="component" value="Unassembled WGS sequence"/>
</dbReference>
<dbReference type="GO" id="GO:0012505">
    <property type="term" value="C:endomembrane system"/>
    <property type="evidence" value="ECO:0007669"/>
    <property type="project" value="UniProtKB-SubCell"/>
</dbReference>
<keyword evidence="3" id="KW-0812">Transmembrane</keyword>
<evidence type="ECO:0000256" key="1">
    <source>
        <dbReference type="ARBA" id="ARBA00004167"/>
    </source>
</evidence>
<dbReference type="GO" id="GO:0005886">
    <property type="term" value="C:plasma membrane"/>
    <property type="evidence" value="ECO:0007669"/>
    <property type="project" value="TreeGrafter"/>
</dbReference>
<accession>A0A2G9RP23</accession>
<dbReference type="InterPro" id="IPR036116">
    <property type="entry name" value="FN3_sf"/>
</dbReference>
<evidence type="ECO:0000256" key="4">
    <source>
        <dbReference type="ARBA" id="ARBA00022737"/>
    </source>
</evidence>
<dbReference type="InterPro" id="IPR050685">
    <property type="entry name" value="LDLR"/>
</dbReference>
<keyword evidence="7 8" id="KW-1015">Disulfide bond</keyword>
<name>A0A2G9RP23_AQUCT</name>
<dbReference type="PROSITE" id="PS50853">
    <property type="entry name" value="FN3"/>
    <property type="match status" value="1"/>
</dbReference>
<comment type="subcellular location">
    <subcellularLocation>
        <location evidence="2">Endomembrane system</location>
    </subcellularLocation>
    <subcellularLocation>
        <location evidence="1">Membrane</location>
        <topology evidence="1">Single-pass membrane protein</topology>
    </subcellularLocation>
</comment>
<dbReference type="Gene3D" id="4.10.400.10">
    <property type="entry name" value="Low-density Lipoprotein Receptor"/>
    <property type="match status" value="2"/>
</dbReference>
<gene>
    <name evidence="10" type="ORF">AB205_0192670</name>
</gene>
<dbReference type="FunFam" id="2.60.40.10:FF:000416">
    <property type="entry name" value="Sortilin related receptor 1"/>
    <property type="match status" value="1"/>
</dbReference>
<keyword evidence="6" id="KW-0472">Membrane</keyword>
<sequence length="241" mass="27272">NSTVPTTTSHGRCNLFEFECQKSKYCIPKWKQCDGFRDCQDGTDELRCPTHRPSACINGTLCEDGEACLPLSDRCDGFLDCSDGSDENNCTDDSVVYKVQNLQWTADFTGNITLTWARPKKMPLASCVYSVSYRVIGESTWKTVDTHSNKTAFVLKILKPDTTYQVKVQVQCLRKIHNSYDFITLRTPEGFPDAPQHLNLVLNKNIPFTITGCWSPPANTHGLIREYVVSTYMNRTIFVEN</sequence>
<evidence type="ECO:0000259" key="9">
    <source>
        <dbReference type="PROSITE" id="PS50853"/>
    </source>
</evidence>
<comment type="caution">
    <text evidence="8">Lacks conserved residue(s) required for the propagation of feature annotation.</text>
</comment>
<evidence type="ECO:0000256" key="3">
    <source>
        <dbReference type="ARBA" id="ARBA00022692"/>
    </source>
</evidence>
<dbReference type="PANTHER" id="PTHR24270">
    <property type="entry name" value="LOW-DENSITY LIPOPROTEIN RECEPTOR-RELATED"/>
    <property type="match status" value="1"/>
</dbReference>
<evidence type="ECO:0000256" key="2">
    <source>
        <dbReference type="ARBA" id="ARBA00004308"/>
    </source>
</evidence>
<dbReference type="Pfam" id="PF00041">
    <property type="entry name" value="fn3"/>
    <property type="match status" value="1"/>
</dbReference>
<dbReference type="Pfam" id="PF00057">
    <property type="entry name" value="Ldl_recept_a"/>
    <property type="match status" value="2"/>
</dbReference>
<feature type="disulfide bond" evidence="8">
    <location>
        <begin position="33"/>
        <end position="48"/>
    </location>
</feature>
<feature type="non-terminal residue" evidence="10">
    <location>
        <position position="1"/>
    </location>
</feature>
<evidence type="ECO:0000256" key="5">
    <source>
        <dbReference type="ARBA" id="ARBA00022989"/>
    </source>
</evidence>
<dbReference type="InterPro" id="IPR003961">
    <property type="entry name" value="FN3_dom"/>
</dbReference>
<dbReference type="InterPro" id="IPR023415">
    <property type="entry name" value="LDLR_class-A_CS"/>
</dbReference>
<dbReference type="SUPFAM" id="SSF57424">
    <property type="entry name" value="LDL receptor-like module"/>
    <property type="match status" value="2"/>
</dbReference>
<evidence type="ECO:0000256" key="7">
    <source>
        <dbReference type="ARBA" id="ARBA00023157"/>
    </source>
</evidence>
<dbReference type="SMART" id="SM00192">
    <property type="entry name" value="LDLa"/>
    <property type="match status" value="2"/>
</dbReference>
<dbReference type="PROSITE" id="PS50068">
    <property type="entry name" value="LDLRA_2"/>
    <property type="match status" value="2"/>
</dbReference>
<keyword evidence="5" id="KW-1133">Transmembrane helix</keyword>
<feature type="disulfide bond" evidence="8">
    <location>
        <begin position="75"/>
        <end position="90"/>
    </location>
</feature>
<dbReference type="Gene3D" id="2.60.40.10">
    <property type="entry name" value="Immunoglobulins"/>
    <property type="match status" value="1"/>
</dbReference>
<feature type="domain" description="Fibronectin type-III" evidence="9">
    <location>
        <begin position="98"/>
        <end position="190"/>
    </location>
</feature>
<evidence type="ECO:0000313" key="10">
    <source>
        <dbReference type="EMBL" id="PIO29001.1"/>
    </source>
</evidence>
<evidence type="ECO:0000256" key="6">
    <source>
        <dbReference type="ARBA" id="ARBA00023136"/>
    </source>
</evidence>
<dbReference type="OrthoDB" id="443634at2759"/>
<keyword evidence="11" id="KW-1185">Reference proteome</keyword>
<proteinExistence type="predicted"/>
<dbReference type="PRINTS" id="PR00261">
    <property type="entry name" value="LDLRECEPTOR"/>
</dbReference>